<dbReference type="Pfam" id="PF20431">
    <property type="entry name" value="E_motif"/>
    <property type="match status" value="1"/>
</dbReference>
<dbReference type="SUPFAM" id="SSF57850">
    <property type="entry name" value="RING/U-box"/>
    <property type="match status" value="1"/>
</dbReference>
<dbReference type="Pfam" id="PF00533">
    <property type="entry name" value="BRCT"/>
    <property type="match status" value="1"/>
</dbReference>
<keyword evidence="8" id="KW-0234">DNA repair</keyword>
<feature type="compositionally biased region" description="Polar residues" evidence="12">
    <location>
        <begin position="931"/>
        <end position="942"/>
    </location>
</feature>
<feature type="compositionally biased region" description="Polar residues" evidence="12">
    <location>
        <begin position="994"/>
        <end position="1005"/>
    </location>
</feature>
<evidence type="ECO:0000256" key="2">
    <source>
        <dbReference type="ARBA" id="ARBA00006643"/>
    </source>
</evidence>
<feature type="domain" description="PHD-type" evidence="15">
    <location>
        <begin position="1115"/>
        <end position="1237"/>
    </location>
</feature>
<dbReference type="NCBIfam" id="TIGR00756">
    <property type="entry name" value="PPR"/>
    <property type="match status" value="5"/>
</dbReference>
<dbReference type="PROSITE" id="PS50172">
    <property type="entry name" value="BRCT"/>
    <property type="match status" value="2"/>
</dbReference>
<evidence type="ECO:0000313" key="16">
    <source>
        <dbReference type="EMBL" id="VDC74687.1"/>
    </source>
</evidence>
<dbReference type="Pfam" id="PF14432">
    <property type="entry name" value="DYW_deaminase"/>
    <property type="match status" value="1"/>
</dbReference>
<feature type="compositionally biased region" description="Basic and acidic residues" evidence="12">
    <location>
        <begin position="983"/>
        <end position="993"/>
    </location>
</feature>
<gene>
    <name evidence="16" type="ORF">BRAA01T01189Z</name>
</gene>
<feature type="region of interest" description="Disordered" evidence="12">
    <location>
        <begin position="656"/>
        <end position="714"/>
    </location>
</feature>
<name>A0A3P5Z3Q3_BRACM</name>
<keyword evidence="4" id="KW-0677">Repeat</keyword>
<dbReference type="InterPro" id="IPR046849">
    <property type="entry name" value="E2_motif"/>
</dbReference>
<comment type="similarity">
    <text evidence="2">Belongs to the PPR family. PCMP-H subfamily.</text>
</comment>
<evidence type="ECO:0000259" key="14">
    <source>
        <dbReference type="PROSITE" id="PS50172"/>
    </source>
</evidence>
<evidence type="ECO:0000256" key="8">
    <source>
        <dbReference type="ARBA" id="ARBA00023204"/>
    </source>
</evidence>
<feature type="region of interest" description="Disordered" evidence="12">
    <location>
        <begin position="774"/>
        <end position="1102"/>
    </location>
</feature>
<feature type="compositionally biased region" description="Basic and acidic residues" evidence="12">
    <location>
        <begin position="800"/>
        <end position="819"/>
    </location>
</feature>
<keyword evidence="3" id="KW-0479">Metal-binding</keyword>
<feature type="compositionally biased region" description="Polar residues" evidence="12">
    <location>
        <begin position="1083"/>
        <end position="1096"/>
    </location>
</feature>
<evidence type="ECO:0000256" key="10">
    <source>
        <dbReference type="PROSITE-ProRule" id="PRU00175"/>
    </source>
</evidence>
<feature type="compositionally biased region" description="Basic and acidic residues" evidence="12">
    <location>
        <begin position="1028"/>
        <end position="1039"/>
    </location>
</feature>
<feature type="compositionally biased region" description="Basic and acidic residues" evidence="12">
    <location>
        <begin position="660"/>
        <end position="679"/>
    </location>
</feature>
<dbReference type="InterPro" id="IPR031099">
    <property type="entry name" value="BRCA1-associated"/>
</dbReference>
<keyword evidence="9" id="KW-0539">Nucleus</keyword>
<keyword evidence="7" id="KW-0862">Zinc</keyword>
<feature type="repeat" description="PPR" evidence="11">
    <location>
        <begin position="71"/>
        <end position="105"/>
    </location>
</feature>
<dbReference type="InterPro" id="IPR036420">
    <property type="entry name" value="BRCT_dom_sf"/>
</dbReference>
<evidence type="ECO:0000256" key="9">
    <source>
        <dbReference type="ARBA" id="ARBA00023242"/>
    </source>
</evidence>
<dbReference type="Pfam" id="PF01535">
    <property type="entry name" value="PPR"/>
    <property type="match status" value="5"/>
</dbReference>
<dbReference type="Pfam" id="PF20430">
    <property type="entry name" value="Eplus_motif"/>
    <property type="match status" value="1"/>
</dbReference>
<comment type="subcellular location">
    <subcellularLocation>
        <location evidence="1">Nucleus</location>
    </subcellularLocation>
</comment>
<dbReference type="InterPro" id="IPR011990">
    <property type="entry name" value="TPR-like_helical_dom_sf"/>
</dbReference>
<dbReference type="InterPro" id="IPR013083">
    <property type="entry name" value="Znf_RING/FYVE/PHD"/>
</dbReference>
<dbReference type="GO" id="GO:0006281">
    <property type="term" value="P:DNA repair"/>
    <property type="evidence" value="ECO:0007669"/>
    <property type="project" value="UniProtKB-KW"/>
</dbReference>
<dbReference type="PROSITE" id="PS51805">
    <property type="entry name" value="EPHD"/>
    <property type="match status" value="1"/>
</dbReference>
<sequence>MLDKCITLLQSYGLSSLKKLKQVHAFSIRHGVSITDPEMGKHLIFYLVSLPSPPPMSYAHKIFSTIEKPFNVFIWNTLIRGYAETGDSVSALSLFREMRASGLVEPDTHTYPFLLKAVAKMADVRLGETIHSVVIRSGFGSLIFAQNSLLHLYGNCGDVVSAYKVFDEMPVKDLVAWNSVINGFAENGKPNEALGLYSEMMGSKGIKPDGFTIVGLLSACAKIGALALGKRVHVYMIKVGLTGNLHSCNVLLDFYARCGRVEEAKTLFSEMVEKNSVSWTSLIVGLAVNGFGKEAIELFKEMESKEGLLPCEITFVGILYACSHCGMVDEGFEYFRRMREEYKIEPRIEHFGCMVDLLARAGEVKKAYEYIKAMPMQPNVVIWRTLLGACTVHGDSDLAELARTKILQLEPNHSGDYVLLSNMYASEQRWSDVQKIRSKMLKDGVRKVPGHSLVEVGNRVHEFLMGDKSHPQSEQIYAKLKEMSDRLRVEGYVPQISSVYVDVEEEEKENALVYHSEKIAIAFMLISTPERSPIRVVKNLRVCADCHLAIKLVSKVYGREIVVRDRSRFHHFKDGSCSCQDYCLSLFDSAASLSCNHVFCNECIVKSMKVDSTCPVCKIPFHRREIRGAPHMDSLVNIYKNMEDASGVNIFVSQNIPSPSEKEKHVGDASIEKANDKKHQGSSKSRKRGFTKNKERNLDPPGPIVMKPSSQTKKRVQLLQNQSSENFAKSTESFETAEKLKDSTEETVIRLNEHTSLNKVENMAPFFWLRDEDDEESLSQPAESDPFLDVTPVDVPSFSDLKDSDHDSPSKAIEQERPNPGDMFDSEMFEWTQRPCSPEILPSPVKAKTLGKDETQMNLPKGASSNKKRKAGTARKTVAKRLVGVSKEDYMEPSAGATISEKQETGGTSSTSTLKDVNPDENVKAKRATRNKGQTSRVQAGVNTHVEAEGNQGTKRKQSSLKVSPNPHVAGSNELSLVTENVGKGDQEQDHGSADTQPGKQSPAETYSLRKRRKSSASSSPKYSSGITEKKTSEKRSKLDSCSIPRRVTQPRGKKILSEELNQVGDRQDSTNQKKPSVDEGTHTMQVSEKSSTMNKPSFGDNALLRRCDRPPTSKFTCAFCQSSEDTEASGEMAHYHRGEPVSADFSGGSKVIHAHKNCAEWAPNVYFNNLAAVNLDAELTRSRRITCSSCGLKGAALGCYNASCKSSFHVTCAKQIPECRWDNVSKNFVMLCPSDASSKLPCEETNPKGRKRKCSPPKGPQDSQPNQVSVIPDISEIQSKPFHGLSKKLVLCCSGLTDEEKSVISEFAELSGVTISRKWEPRVTHIIASINENGACKRTLKFMMGVLEGKWILSIDWIKACMKNSEYVTEEPYEISIDVHGTRQGPYIGRQRALNKEPKLFSGLKFYMMGDFEIAYKGYLQDMIVAAGGTILLRRPIADDDSEASTIIVFSVEPSKKNTLTQRRSDAEALAKSSTARAASSSWVLDSIAGCQILDLI</sequence>
<dbReference type="InterPro" id="IPR034732">
    <property type="entry name" value="EPHD"/>
</dbReference>
<evidence type="ECO:0000256" key="3">
    <source>
        <dbReference type="ARBA" id="ARBA00022723"/>
    </source>
</evidence>
<evidence type="ECO:0000256" key="5">
    <source>
        <dbReference type="ARBA" id="ARBA00022763"/>
    </source>
</evidence>
<dbReference type="InterPro" id="IPR017907">
    <property type="entry name" value="Znf_RING_CS"/>
</dbReference>
<dbReference type="PROSITE" id="PS00518">
    <property type="entry name" value="ZF_RING_1"/>
    <property type="match status" value="1"/>
</dbReference>
<dbReference type="Pfam" id="PF13771">
    <property type="entry name" value="zf-HC5HC2H"/>
    <property type="match status" value="1"/>
</dbReference>
<dbReference type="FunFam" id="3.40.50.10190:FF:000006">
    <property type="entry name" value="Breast cancer type 1 susceptibility protein homolog"/>
    <property type="match status" value="1"/>
</dbReference>
<feature type="compositionally biased region" description="Basic residues" evidence="12">
    <location>
        <begin position="866"/>
        <end position="879"/>
    </location>
</feature>
<dbReference type="GO" id="GO:0005634">
    <property type="term" value="C:nucleus"/>
    <property type="evidence" value="ECO:0007669"/>
    <property type="project" value="UniProtKB-SubCell"/>
</dbReference>
<dbReference type="PROSITE" id="PS50089">
    <property type="entry name" value="ZF_RING_2"/>
    <property type="match status" value="1"/>
</dbReference>
<feature type="domain" description="BRCT" evidence="14">
    <location>
        <begin position="1278"/>
        <end position="1376"/>
    </location>
</feature>
<dbReference type="GO" id="GO:0008270">
    <property type="term" value="F:zinc ion binding"/>
    <property type="evidence" value="ECO:0007669"/>
    <property type="project" value="UniProtKB-KW"/>
</dbReference>
<protein>
    <submittedName>
        <fullName evidence="16">Uncharacterized protein</fullName>
    </submittedName>
</protein>
<dbReference type="Pfam" id="PF16589">
    <property type="entry name" value="BRCT_2"/>
    <property type="match status" value="1"/>
</dbReference>
<dbReference type="SUPFAM" id="SSF52113">
    <property type="entry name" value="BRCT domain"/>
    <property type="match status" value="2"/>
</dbReference>
<keyword evidence="6 10" id="KW-0863">Zinc-finger</keyword>
<dbReference type="EMBL" id="LR031571">
    <property type="protein sequence ID" value="VDC74687.1"/>
    <property type="molecule type" value="Genomic_DNA"/>
</dbReference>
<feature type="domain" description="BRCT" evidence="14">
    <location>
        <begin position="1397"/>
        <end position="1498"/>
    </location>
</feature>
<dbReference type="InterPro" id="IPR002885">
    <property type="entry name" value="PPR_rpt"/>
</dbReference>
<dbReference type="FunFam" id="1.25.40.10:FF:000366">
    <property type="entry name" value="Pentatricopeptide (PPR) repeat-containing protein"/>
    <property type="match status" value="1"/>
</dbReference>
<dbReference type="FunFam" id="1.25.40.10:FF:002165">
    <property type="entry name" value="Pentatricopeptide repeat-containing protein At4g21065"/>
    <property type="match status" value="1"/>
</dbReference>
<dbReference type="PANTHER" id="PTHR13763">
    <property type="entry name" value="BREAST CANCER TYPE 1 SUSCEPTIBILITY PROTEIN BRCA1"/>
    <property type="match status" value="1"/>
</dbReference>
<organism evidence="16">
    <name type="scientific">Brassica campestris</name>
    <name type="common">Field mustard</name>
    <dbReference type="NCBI Taxonomy" id="3711"/>
    <lineage>
        <taxon>Eukaryota</taxon>
        <taxon>Viridiplantae</taxon>
        <taxon>Streptophyta</taxon>
        <taxon>Embryophyta</taxon>
        <taxon>Tracheophyta</taxon>
        <taxon>Spermatophyta</taxon>
        <taxon>Magnoliopsida</taxon>
        <taxon>eudicotyledons</taxon>
        <taxon>Gunneridae</taxon>
        <taxon>Pentapetalae</taxon>
        <taxon>rosids</taxon>
        <taxon>malvids</taxon>
        <taxon>Brassicales</taxon>
        <taxon>Brassicaceae</taxon>
        <taxon>Brassiceae</taxon>
        <taxon>Brassica</taxon>
    </lineage>
</organism>
<evidence type="ECO:0000256" key="1">
    <source>
        <dbReference type="ARBA" id="ARBA00004123"/>
    </source>
</evidence>
<feature type="compositionally biased region" description="Polar residues" evidence="12">
    <location>
        <begin position="905"/>
        <end position="915"/>
    </location>
</feature>
<dbReference type="InterPro" id="IPR046848">
    <property type="entry name" value="E_motif"/>
</dbReference>
<accession>A0A3P5Z3Q3</accession>
<dbReference type="Gene3D" id="3.30.40.10">
    <property type="entry name" value="Zinc/RING finger domain, C3HC4 (zinc finger)"/>
    <property type="match status" value="2"/>
</dbReference>
<evidence type="ECO:0000256" key="6">
    <source>
        <dbReference type="ARBA" id="ARBA00022771"/>
    </source>
</evidence>
<evidence type="ECO:0000256" key="7">
    <source>
        <dbReference type="ARBA" id="ARBA00022833"/>
    </source>
</evidence>
<dbReference type="GO" id="GO:0005737">
    <property type="term" value="C:cytoplasm"/>
    <property type="evidence" value="ECO:0007669"/>
    <property type="project" value="UniProtKB-ARBA"/>
</dbReference>
<evidence type="ECO:0000259" key="13">
    <source>
        <dbReference type="PROSITE" id="PS50089"/>
    </source>
</evidence>
<evidence type="ECO:0000256" key="11">
    <source>
        <dbReference type="PROSITE-ProRule" id="PRU00708"/>
    </source>
</evidence>
<feature type="compositionally biased region" description="Low complexity" evidence="12">
    <location>
        <begin position="1016"/>
        <end position="1025"/>
    </location>
</feature>
<dbReference type="PROSITE" id="PS51375">
    <property type="entry name" value="PPR"/>
    <property type="match status" value="3"/>
</dbReference>
<dbReference type="FunFam" id="1.25.40.10:FF:000031">
    <property type="entry name" value="Pentatricopeptide repeat-containing protein mitochondrial"/>
    <property type="match status" value="1"/>
</dbReference>
<proteinExistence type="inferred from homology"/>
<evidence type="ECO:0000256" key="4">
    <source>
        <dbReference type="ARBA" id="ARBA00022737"/>
    </source>
</evidence>
<dbReference type="InterPro" id="IPR001841">
    <property type="entry name" value="Znf_RING"/>
</dbReference>
<dbReference type="CDD" id="cd17734">
    <property type="entry name" value="BRCT_Bard1_rpt1"/>
    <property type="match status" value="1"/>
</dbReference>
<feature type="region of interest" description="Disordered" evidence="12">
    <location>
        <begin position="1244"/>
        <end position="1268"/>
    </location>
</feature>
<dbReference type="Gene3D" id="3.40.50.10190">
    <property type="entry name" value="BRCT domain"/>
    <property type="match status" value="2"/>
</dbReference>
<dbReference type="PANTHER" id="PTHR13763:SF0">
    <property type="entry name" value="BREAST CANCER TYPE 1 SUSCEPTIBILITY PROTEIN"/>
    <property type="match status" value="1"/>
</dbReference>
<dbReference type="Gene3D" id="1.25.40.10">
    <property type="entry name" value="Tetratricopeptide repeat domain"/>
    <property type="match status" value="3"/>
</dbReference>
<evidence type="ECO:0000256" key="12">
    <source>
        <dbReference type="SAM" id="MobiDB-lite"/>
    </source>
</evidence>
<dbReference type="InterPro" id="IPR001357">
    <property type="entry name" value="BRCT_dom"/>
</dbReference>
<feature type="domain" description="RING-type" evidence="13">
    <location>
        <begin position="583"/>
        <end position="618"/>
    </location>
</feature>
<feature type="compositionally biased region" description="Basic residues" evidence="12">
    <location>
        <begin position="680"/>
        <end position="691"/>
    </location>
</feature>
<dbReference type="SMART" id="SM00292">
    <property type="entry name" value="BRCT"/>
    <property type="match status" value="2"/>
</dbReference>
<dbReference type="InterPro" id="IPR032867">
    <property type="entry name" value="DYW_dom"/>
</dbReference>
<reference evidence="16" key="1">
    <citation type="submission" date="2018-11" db="EMBL/GenBank/DDBJ databases">
        <authorList>
            <consortium name="Genoscope - CEA"/>
            <person name="William W."/>
        </authorList>
    </citation>
    <scope>NUCLEOTIDE SEQUENCE</scope>
</reference>
<evidence type="ECO:0000259" key="15">
    <source>
        <dbReference type="PROSITE" id="PS51805"/>
    </source>
</evidence>
<feature type="repeat" description="PPR" evidence="11">
    <location>
        <begin position="173"/>
        <end position="208"/>
    </location>
</feature>
<feature type="repeat" description="PPR" evidence="11">
    <location>
        <begin position="244"/>
        <end position="278"/>
    </location>
</feature>
<dbReference type="Pfam" id="PF13041">
    <property type="entry name" value="PPR_2"/>
    <property type="match status" value="2"/>
</dbReference>
<keyword evidence="5" id="KW-0227">DNA damage</keyword>